<evidence type="ECO:0000313" key="2">
    <source>
        <dbReference type="Proteomes" id="UP000694387"/>
    </source>
</evidence>
<accession>A0A9L0IV86</accession>
<name>A0A9L0IV86_EQUAS</name>
<dbReference type="Proteomes" id="UP000694387">
    <property type="component" value="Chromosome 4"/>
</dbReference>
<reference evidence="1" key="2">
    <citation type="submission" date="2025-08" db="UniProtKB">
        <authorList>
            <consortium name="Ensembl"/>
        </authorList>
    </citation>
    <scope>IDENTIFICATION</scope>
</reference>
<dbReference type="GeneTree" id="ENSGT01090000263468"/>
<evidence type="ECO:0000313" key="1">
    <source>
        <dbReference type="Ensembl" id="ENSEASP00005041681.1"/>
    </source>
</evidence>
<protein>
    <submittedName>
        <fullName evidence="1">Uncharacterized protein</fullName>
    </submittedName>
</protein>
<organism evidence="1 2">
    <name type="scientific">Equus asinus</name>
    <name type="common">Donkey</name>
    <name type="synonym">Equus africanus asinus</name>
    <dbReference type="NCBI Taxonomy" id="9793"/>
    <lineage>
        <taxon>Eukaryota</taxon>
        <taxon>Metazoa</taxon>
        <taxon>Chordata</taxon>
        <taxon>Craniata</taxon>
        <taxon>Vertebrata</taxon>
        <taxon>Euteleostomi</taxon>
        <taxon>Mammalia</taxon>
        <taxon>Eutheria</taxon>
        <taxon>Laurasiatheria</taxon>
        <taxon>Perissodactyla</taxon>
        <taxon>Equidae</taxon>
        <taxon>Equus</taxon>
    </lineage>
</organism>
<reference evidence="1 2" key="1">
    <citation type="journal article" date="2020" name="Nat. Commun.">
        <title>Donkey genomes provide new insights into domestication and selection for coat color.</title>
        <authorList>
            <person name="Wang"/>
            <person name="C."/>
            <person name="Li"/>
            <person name="H."/>
            <person name="Guo"/>
            <person name="Y."/>
            <person name="Huang"/>
            <person name="J."/>
            <person name="Sun"/>
            <person name="Y."/>
            <person name="Min"/>
            <person name="J."/>
            <person name="Wang"/>
            <person name="J."/>
            <person name="Fang"/>
            <person name="X."/>
            <person name="Zhao"/>
            <person name="Z."/>
            <person name="Wang"/>
            <person name="S."/>
            <person name="Zhang"/>
            <person name="Y."/>
            <person name="Liu"/>
            <person name="Q."/>
            <person name="Jiang"/>
            <person name="Q."/>
            <person name="Wang"/>
            <person name="X."/>
            <person name="Guo"/>
            <person name="Y."/>
            <person name="Yang"/>
            <person name="C."/>
            <person name="Wang"/>
            <person name="Y."/>
            <person name="Tian"/>
            <person name="F."/>
            <person name="Zhuang"/>
            <person name="G."/>
            <person name="Fan"/>
            <person name="Y."/>
            <person name="Gao"/>
            <person name="Q."/>
            <person name="Li"/>
            <person name="Y."/>
            <person name="Ju"/>
            <person name="Z."/>
            <person name="Li"/>
            <person name="J."/>
            <person name="Li"/>
            <person name="R."/>
            <person name="Hou"/>
            <person name="M."/>
            <person name="Yang"/>
            <person name="G."/>
            <person name="Liu"/>
            <person name="G."/>
            <person name="Liu"/>
            <person name="W."/>
            <person name="Guo"/>
            <person name="J."/>
            <person name="Pan"/>
            <person name="S."/>
            <person name="Fan"/>
            <person name="G."/>
            <person name="Zhang"/>
            <person name="W."/>
            <person name="Zhang"/>
            <person name="R."/>
            <person name="Yu"/>
            <person name="J."/>
            <person name="Zhang"/>
            <person name="X."/>
            <person name="Yin"/>
            <person name="Q."/>
            <person name="Ji"/>
            <person name="C."/>
            <person name="Jin"/>
            <person name="Y."/>
            <person name="Yue"/>
            <person name="G."/>
            <person name="Liu"/>
            <person name="M."/>
            <person name="Xu"/>
            <person name="J."/>
            <person name="Liu"/>
            <person name="S."/>
            <person name="Jordana"/>
            <person name="J."/>
            <person name="Noce"/>
            <person name="A."/>
            <person name="Amills"/>
            <person name="M."/>
            <person name="Wu"/>
            <person name="D.D."/>
            <person name="Li"/>
            <person name="S."/>
            <person name="Zhou"/>
            <person name="X. and Zhong"/>
            <person name="J."/>
        </authorList>
    </citation>
    <scope>NUCLEOTIDE SEQUENCE [LARGE SCALE GENOMIC DNA]</scope>
</reference>
<sequence>MLSPRPGSLSALVKLRGE</sequence>
<dbReference type="Ensembl" id="ENSEAST00005065024.1">
    <property type="protein sequence ID" value="ENSEASP00005041681.1"/>
    <property type="gene ID" value="ENSEASG00005035566.1"/>
</dbReference>
<keyword evidence="2" id="KW-1185">Reference proteome</keyword>
<dbReference type="AlphaFoldDB" id="A0A9L0IV86"/>
<reference evidence="1" key="3">
    <citation type="submission" date="2025-09" db="UniProtKB">
        <authorList>
            <consortium name="Ensembl"/>
        </authorList>
    </citation>
    <scope>IDENTIFICATION</scope>
</reference>
<proteinExistence type="predicted"/>